<feature type="transmembrane region" description="Helical" evidence="7">
    <location>
        <begin position="218"/>
        <end position="245"/>
    </location>
</feature>
<evidence type="ECO:0000256" key="5">
    <source>
        <dbReference type="ARBA" id="ARBA00038359"/>
    </source>
</evidence>
<evidence type="ECO:0000256" key="2">
    <source>
        <dbReference type="ARBA" id="ARBA00022692"/>
    </source>
</evidence>
<keyword evidence="4 7" id="KW-0472">Membrane</keyword>
<feature type="region of interest" description="Disordered" evidence="6">
    <location>
        <begin position="292"/>
        <end position="356"/>
    </location>
</feature>
<protein>
    <recommendedName>
        <fullName evidence="8">Rhodopsin domain-containing protein</fullName>
    </recommendedName>
</protein>
<keyword evidence="2 7" id="KW-0812">Transmembrane</keyword>
<evidence type="ECO:0000313" key="9">
    <source>
        <dbReference type="EMBL" id="OCT52652.1"/>
    </source>
</evidence>
<feature type="transmembrane region" description="Helical" evidence="7">
    <location>
        <begin position="257"/>
        <end position="278"/>
    </location>
</feature>
<name>A0A1C1CVU1_9EURO</name>
<evidence type="ECO:0000313" key="10">
    <source>
        <dbReference type="Proteomes" id="UP000094526"/>
    </source>
</evidence>
<feature type="transmembrane region" description="Helical" evidence="7">
    <location>
        <begin position="188"/>
        <end position="206"/>
    </location>
</feature>
<evidence type="ECO:0000256" key="1">
    <source>
        <dbReference type="ARBA" id="ARBA00004141"/>
    </source>
</evidence>
<comment type="similarity">
    <text evidence="5">Belongs to the SAT4 family.</text>
</comment>
<keyword evidence="3 7" id="KW-1133">Transmembrane helix</keyword>
<sequence>MSNSGVFGPTPPGVDLSETHNAAVVEAVVSLMVIGTIAVILRFVSQFLRDGRKFLSWDDYLIIPALVLAHGTAICSLVSLPYGGGKHLWVLSAQDFTTIWQILFAYVMIYAGAVSFTKASIVMFYWRLFHQKWTTYICLFLVWSYFVVIVVTINTGCQPLEYFWTQYTTPGAEGHCINVSLFFFANGIWAMLVDVCILITPIRPIYKLHMSRNMKIMIAGVLGLGALDSVCIASIVRIITIHHLINSGDLTWAMSSVFIWSCCEPFIGIVCACIPCYAPLFRRIWKKTHTSSRSKGTSAVSGGKVSGQDSKASQNASKGQRSWNRIQSDDEVQLTTFADGPGSMRTKGSDEASGLKDMHVKTWEAHAV</sequence>
<dbReference type="Pfam" id="PF20684">
    <property type="entry name" value="Fung_rhodopsin"/>
    <property type="match status" value="1"/>
</dbReference>
<comment type="subcellular location">
    <subcellularLocation>
        <location evidence="1">Membrane</location>
        <topology evidence="1">Multi-pass membrane protein</topology>
    </subcellularLocation>
</comment>
<evidence type="ECO:0000256" key="4">
    <source>
        <dbReference type="ARBA" id="ARBA00023136"/>
    </source>
</evidence>
<dbReference type="VEuPathDB" id="FungiDB:G647_04038"/>
<feature type="transmembrane region" description="Helical" evidence="7">
    <location>
        <begin position="133"/>
        <end position="153"/>
    </location>
</feature>
<evidence type="ECO:0000256" key="3">
    <source>
        <dbReference type="ARBA" id="ARBA00022989"/>
    </source>
</evidence>
<dbReference type="GO" id="GO:0016020">
    <property type="term" value="C:membrane"/>
    <property type="evidence" value="ECO:0007669"/>
    <property type="project" value="UniProtKB-SubCell"/>
</dbReference>
<dbReference type="InterPro" id="IPR049326">
    <property type="entry name" value="Rhodopsin_dom_fungi"/>
</dbReference>
<evidence type="ECO:0000256" key="6">
    <source>
        <dbReference type="SAM" id="MobiDB-lite"/>
    </source>
</evidence>
<dbReference type="EMBL" id="LGRB01000008">
    <property type="protein sequence ID" value="OCT52652.1"/>
    <property type="molecule type" value="Genomic_DNA"/>
</dbReference>
<gene>
    <name evidence="9" type="ORF">CLCR_10144</name>
</gene>
<dbReference type="eggNOG" id="ENOG502RY2N">
    <property type="taxonomic scope" value="Eukaryota"/>
</dbReference>
<proteinExistence type="inferred from homology"/>
<organism evidence="9 10">
    <name type="scientific">Cladophialophora carrionii</name>
    <dbReference type="NCBI Taxonomy" id="86049"/>
    <lineage>
        <taxon>Eukaryota</taxon>
        <taxon>Fungi</taxon>
        <taxon>Dikarya</taxon>
        <taxon>Ascomycota</taxon>
        <taxon>Pezizomycotina</taxon>
        <taxon>Eurotiomycetes</taxon>
        <taxon>Chaetothyriomycetidae</taxon>
        <taxon>Chaetothyriales</taxon>
        <taxon>Herpotrichiellaceae</taxon>
        <taxon>Cladophialophora</taxon>
    </lineage>
</organism>
<feature type="transmembrane region" description="Helical" evidence="7">
    <location>
        <begin position="61"/>
        <end position="82"/>
    </location>
</feature>
<feature type="compositionally biased region" description="Basic and acidic residues" evidence="6">
    <location>
        <begin position="347"/>
        <end position="356"/>
    </location>
</feature>
<comment type="caution">
    <text evidence="9">The sequence shown here is derived from an EMBL/GenBank/DDBJ whole genome shotgun (WGS) entry which is preliminary data.</text>
</comment>
<feature type="transmembrane region" description="Helical" evidence="7">
    <location>
        <begin position="20"/>
        <end position="41"/>
    </location>
</feature>
<evidence type="ECO:0000259" key="8">
    <source>
        <dbReference type="Pfam" id="PF20684"/>
    </source>
</evidence>
<dbReference type="PANTHER" id="PTHR33048">
    <property type="entry name" value="PTH11-LIKE INTEGRAL MEMBRANE PROTEIN (AFU_ORTHOLOGUE AFUA_5G11245)"/>
    <property type="match status" value="1"/>
</dbReference>
<reference evidence="10" key="1">
    <citation type="submission" date="2015-07" db="EMBL/GenBank/DDBJ databases">
        <authorList>
            <person name="Teixeira M.M."/>
            <person name="Souza R.C."/>
            <person name="Almeida L.G."/>
            <person name="Vicente V.A."/>
            <person name="de Hoog S."/>
            <person name="Bocca A.L."/>
            <person name="de Almeida S.R."/>
            <person name="Vasconcelos A.T."/>
            <person name="Felipe M.S."/>
        </authorList>
    </citation>
    <scope>NUCLEOTIDE SEQUENCE [LARGE SCALE GENOMIC DNA]</scope>
    <source>
        <strain evidence="10">KSF</strain>
    </source>
</reference>
<dbReference type="STRING" id="86049.A0A1C1CVU1"/>
<dbReference type="VEuPathDB" id="FungiDB:CLCR_10144"/>
<dbReference type="Proteomes" id="UP000094526">
    <property type="component" value="Unassembled WGS sequence"/>
</dbReference>
<keyword evidence="10" id="KW-1185">Reference proteome</keyword>
<dbReference type="PANTHER" id="PTHR33048:SF163">
    <property type="entry name" value="INTEGRAL MEMBRANE PROTEIN (AFU_ORTHOLOGUE AFUA_8G05510)"/>
    <property type="match status" value="1"/>
</dbReference>
<dbReference type="OrthoDB" id="5429740at2759"/>
<feature type="compositionally biased region" description="Polar residues" evidence="6">
    <location>
        <begin position="307"/>
        <end position="326"/>
    </location>
</feature>
<dbReference type="AlphaFoldDB" id="A0A1C1CVU1"/>
<dbReference type="InterPro" id="IPR052337">
    <property type="entry name" value="SAT4-like"/>
</dbReference>
<feature type="transmembrane region" description="Helical" evidence="7">
    <location>
        <begin position="102"/>
        <end position="126"/>
    </location>
</feature>
<accession>A0A1C1CVU1</accession>
<evidence type="ECO:0000256" key="7">
    <source>
        <dbReference type="SAM" id="Phobius"/>
    </source>
</evidence>
<feature type="domain" description="Rhodopsin" evidence="8">
    <location>
        <begin position="41"/>
        <end position="283"/>
    </location>
</feature>